<keyword evidence="11" id="KW-1185">Reference proteome</keyword>
<feature type="region of interest" description="Disordered" evidence="9">
    <location>
        <begin position="425"/>
        <end position="481"/>
    </location>
</feature>
<evidence type="ECO:0000256" key="3">
    <source>
        <dbReference type="ARBA" id="ARBA00022448"/>
    </source>
</evidence>
<dbReference type="EMBL" id="JABEZW010000002">
    <property type="protein sequence ID" value="MBA0760034.1"/>
    <property type="molecule type" value="Genomic_DNA"/>
</dbReference>
<dbReference type="Proteomes" id="UP000593568">
    <property type="component" value="Unassembled WGS sequence"/>
</dbReference>
<comment type="function">
    <text evidence="8">May act as a component of the auxin efflux carrier.</text>
</comment>
<evidence type="ECO:0000256" key="7">
    <source>
        <dbReference type="ARBA" id="ARBA00023294"/>
    </source>
</evidence>
<evidence type="ECO:0000256" key="4">
    <source>
        <dbReference type="ARBA" id="ARBA00022692"/>
    </source>
</evidence>
<comment type="similarity">
    <text evidence="2 8">Belongs to the auxin efflux carrier (TC 2.A.69.1) family.</text>
</comment>
<evidence type="ECO:0000256" key="6">
    <source>
        <dbReference type="ARBA" id="ARBA00023136"/>
    </source>
</evidence>
<keyword evidence="4 8" id="KW-0812">Transmembrane</keyword>
<feature type="transmembrane region" description="Helical" evidence="8">
    <location>
        <begin position="6"/>
        <end position="28"/>
    </location>
</feature>
<feature type="compositionally biased region" description="Low complexity" evidence="9">
    <location>
        <begin position="335"/>
        <end position="347"/>
    </location>
</feature>
<dbReference type="GO" id="GO:0009734">
    <property type="term" value="P:auxin-activated signaling pathway"/>
    <property type="evidence" value="ECO:0007669"/>
    <property type="project" value="UniProtKB-UniRule"/>
</dbReference>
<feature type="region of interest" description="Disordered" evidence="9">
    <location>
        <begin position="277"/>
        <end position="357"/>
    </location>
</feature>
<evidence type="ECO:0000313" key="11">
    <source>
        <dbReference type="Proteomes" id="UP000593568"/>
    </source>
</evidence>
<dbReference type="GO" id="GO:0005886">
    <property type="term" value="C:plasma membrane"/>
    <property type="evidence" value="ECO:0007669"/>
    <property type="project" value="TreeGrafter"/>
</dbReference>
<evidence type="ECO:0000256" key="2">
    <source>
        <dbReference type="ARBA" id="ARBA00009177"/>
    </source>
</evidence>
<feature type="transmembrane region" description="Helical" evidence="8">
    <location>
        <begin position="40"/>
        <end position="59"/>
    </location>
</feature>
<dbReference type="InterPro" id="IPR014024">
    <property type="entry name" value="Auxin_eff_plant"/>
</dbReference>
<sequence length="650" mass="70753">MISWNDLYTVLTAVIPLYVAMILAYGSVRWWKIFTPDQCSGINRFVAIFAVPLLSFHFISTNDPYAMNFRFIAADTLQKLIMLFVLGLWTNLTKNGSLEWMITIFSLSTLPNTLVMGIPLLIAMYGPYSGMLMVQVVVLQCIIWYTLLLFLFEYRGAKILIMEQFPETAASIVSFKVDSDVVSLDGRDFLETDAEIGEDGKLHVKVRKSNASRRSLGPCSLPALTPRPSNLTGAEIYSLSSSRNPTPRGSNFNNSDFYSMMGVQGFPARHSNFGPADLYSVQSSRGPTPRPSNFEENNTVMSPRFGFYPAQTVPSSYPAPNPEFSSVTKNAKATQQQQQQPVQPQQQPKEKENNKENHDAKELHMFVWSSSASPVSEGGGLHVFGGTDFGASEQSGRSEQGAKEIRMLVADHPQNGENKACEGMAGSGDVNGEDFSFAGRDGEEERDKEGPNGLNKLGSSSTAELHPKAAGGPESGVGKQMPPASVMTRLILIMVWRKLIRNPNTYSSLIGLVWSLIAFRWHVSMPKIIEKSISILSDAGLGMAMFSLVSGPGSVGIGCDRRQLGHQLVKVGLFMALQPKIIACGNSVATFAMAVRFLTGPAVMAAASIAVGLRGTLLRVAIVQAALPQGIVPFVFAKEYNVHPAILSTA</sequence>
<comment type="caution">
    <text evidence="8">Lacks conserved residue(s) required for the propagation of feature annotation.</text>
</comment>
<feature type="transmembrane region" description="Helical" evidence="8">
    <location>
        <begin position="104"/>
        <end position="126"/>
    </location>
</feature>
<feature type="transmembrane region" description="Helical" evidence="8">
    <location>
        <begin position="71"/>
        <end position="92"/>
    </location>
</feature>
<feature type="compositionally biased region" description="Polar residues" evidence="9">
    <location>
        <begin position="323"/>
        <end position="334"/>
    </location>
</feature>
<comment type="caution">
    <text evidence="10">The sequence shown here is derived from an EMBL/GenBank/DDBJ whole genome shotgun (WGS) entry which is preliminary data.</text>
</comment>
<comment type="subcellular location">
    <subcellularLocation>
        <location evidence="1">Endomembrane system</location>
        <topology evidence="1">Multi-pass membrane protein</topology>
    </subcellularLocation>
    <subcellularLocation>
        <location evidence="8">Membrane</location>
        <topology evidence="8">Multi-pass membrane protein</topology>
    </subcellularLocation>
</comment>
<dbReference type="InterPro" id="IPR004776">
    <property type="entry name" value="Mem_transp_PIN-like"/>
</dbReference>
<evidence type="ECO:0000256" key="1">
    <source>
        <dbReference type="ARBA" id="ARBA00004127"/>
    </source>
</evidence>
<evidence type="ECO:0000256" key="5">
    <source>
        <dbReference type="ARBA" id="ARBA00022989"/>
    </source>
</evidence>
<organism evidence="10 11">
    <name type="scientific">Gossypium trilobum</name>
    <dbReference type="NCBI Taxonomy" id="34281"/>
    <lineage>
        <taxon>Eukaryota</taxon>
        <taxon>Viridiplantae</taxon>
        <taxon>Streptophyta</taxon>
        <taxon>Embryophyta</taxon>
        <taxon>Tracheophyta</taxon>
        <taxon>Spermatophyta</taxon>
        <taxon>Magnoliopsida</taxon>
        <taxon>eudicotyledons</taxon>
        <taxon>Gunneridae</taxon>
        <taxon>Pentapetalae</taxon>
        <taxon>rosids</taxon>
        <taxon>malvids</taxon>
        <taxon>Malvales</taxon>
        <taxon>Malvaceae</taxon>
        <taxon>Malvoideae</taxon>
        <taxon>Gossypium</taxon>
    </lineage>
</organism>
<dbReference type="PANTHER" id="PTHR31752">
    <property type="entry name" value="AUXIN EFFLUX CARRIER COMPONENT 1B-RELATED"/>
    <property type="match status" value="1"/>
</dbReference>
<feature type="transmembrane region" description="Helical" evidence="8">
    <location>
        <begin position="132"/>
        <end position="152"/>
    </location>
</feature>
<dbReference type="AlphaFoldDB" id="A0A7J9DHI6"/>
<evidence type="ECO:0000256" key="9">
    <source>
        <dbReference type="SAM" id="MobiDB-lite"/>
    </source>
</evidence>
<keyword evidence="5 8" id="KW-1133">Transmembrane helix</keyword>
<dbReference type="GO" id="GO:0010329">
    <property type="term" value="F:auxin efflux transmembrane transporter activity"/>
    <property type="evidence" value="ECO:0007669"/>
    <property type="project" value="TreeGrafter"/>
</dbReference>
<protein>
    <recommendedName>
        <fullName evidence="8">Auxin efflux carrier component</fullName>
    </recommendedName>
</protein>
<keyword evidence="6 8" id="KW-0472">Membrane</keyword>
<reference evidence="10 11" key="1">
    <citation type="journal article" date="2019" name="Genome Biol. Evol.">
        <title>Insights into the evolution of the New World diploid cottons (Gossypium, subgenus Houzingenia) based on genome sequencing.</title>
        <authorList>
            <person name="Grover C.E."/>
            <person name="Arick M.A. 2nd"/>
            <person name="Thrash A."/>
            <person name="Conover J.L."/>
            <person name="Sanders W.S."/>
            <person name="Peterson D.G."/>
            <person name="Frelichowski J.E."/>
            <person name="Scheffler J.A."/>
            <person name="Scheffler B.E."/>
            <person name="Wendel J.F."/>
        </authorList>
    </citation>
    <scope>NUCLEOTIDE SEQUENCE [LARGE SCALE GENOMIC DNA]</scope>
    <source>
        <strain evidence="10">8</strain>
        <tissue evidence="10">Leaf</tissue>
    </source>
</reference>
<dbReference type="GO" id="GO:0009926">
    <property type="term" value="P:auxin polar transport"/>
    <property type="evidence" value="ECO:0007669"/>
    <property type="project" value="TreeGrafter"/>
</dbReference>
<dbReference type="Pfam" id="PF03547">
    <property type="entry name" value="Mem_trans"/>
    <property type="match status" value="2"/>
</dbReference>
<dbReference type="NCBIfam" id="TIGR00946">
    <property type="entry name" value="2a69"/>
    <property type="match status" value="1"/>
</dbReference>
<accession>A0A7J9DHI6</accession>
<keyword evidence="3 8" id="KW-0813">Transport</keyword>
<dbReference type="InterPro" id="IPR051107">
    <property type="entry name" value="Auxin_Efflux_Carrier"/>
</dbReference>
<dbReference type="GO" id="GO:0005783">
    <property type="term" value="C:endoplasmic reticulum"/>
    <property type="evidence" value="ECO:0007669"/>
    <property type="project" value="TreeGrafter"/>
</dbReference>
<keyword evidence="7 8" id="KW-0927">Auxin signaling pathway</keyword>
<evidence type="ECO:0000313" key="10">
    <source>
        <dbReference type="EMBL" id="MBA0760034.1"/>
    </source>
</evidence>
<dbReference type="PANTHER" id="PTHR31752:SF72">
    <property type="entry name" value="AUXIN EFFLUX CARRIER COMPONENT 3A"/>
    <property type="match status" value="1"/>
</dbReference>
<feature type="compositionally biased region" description="Basic and acidic residues" evidence="9">
    <location>
        <begin position="348"/>
        <end position="357"/>
    </location>
</feature>
<name>A0A7J9DHI6_9ROSI</name>
<gene>
    <name evidence="10" type="ORF">Gotri_022824</name>
</gene>
<proteinExistence type="inferred from homology"/>
<feature type="compositionally biased region" description="Basic and acidic residues" evidence="9">
    <location>
        <begin position="440"/>
        <end position="450"/>
    </location>
</feature>
<evidence type="ECO:0000256" key="8">
    <source>
        <dbReference type="RuleBase" id="RU362108"/>
    </source>
</evidence>